<evidence type="ECO:0000259" key="3">
    <source>
        <dbReference type="PROSITE" id="PS50013"/>
    </source>
</evidence>
<feature type="compositionally biased region" description="Low complexity" evidence="2">
    <location>
        <begin position="267"/>
        <end position="280"/>
    </location>
</feature>
<evidence type="ECO:0000256" key="2">
    <source>
        <dbReference type="SAM" id="MobiDB-lite"/>
    </source>
</evidence>
<dbReference type="Gene3D" id="2.40.50.40">
    <property type="match status" value="1"/>
</dbReference>
<sequence>MVDLNQIQFYKPSSVPQKSMPQKIQKPLKPVKVTGPFHPPSTPVSRPRDLPALSTTRNFSKHPTCPHSPKHHPLPARPPTVESEYRPLLVGGASPNDFDRTLAEVEVVETVDLTREDSINSQISGEMEKSFDRTLLSMKDDQSDAGGKIPCTRKPSVPNNSDSAVVIKGQLNSSDALQDEGQGRTGLSGHHGDVCNIPSAEIPNEIPDSQPYTHRMSHKPLGPARLLSGGEETADESDSGRSSIDVERSSGNKQHEAGCLPRRRSISATGSSPGSLLTLDDSSDSETDIRSSNRMIISSGRHQSPPPPVMVVRNGLERKEWLVDKIIDSQIVQTGRRTQLRYLVNWTGYGKPSWEPACNLIPGSELLVADFHKKYPDRPSPAFLNRFLNGRQPPKQLEDHLQRRDTKRRALQSNQNNFRRKAIRGLESKGVWVGDLELVHG</sequence>
<dbReference type="SMART" id="SM00298">
    <property type="entry name" value="CHROMO"/>
    <property type="match status" value="1"/>
</dbReference>
<name>A0A2B7WFQ7_POLH7</name>
<evidence type="ECO:0000256" key="1">
    <source>
        <dbReference type="ARBA" id="ARBA00011353"/>
    </source>
</evidence>
<dbReference type="Pfam" id="PF00385">
    <property type="entry name" value="Chromo"/>
    <property type="match status" value="1"/>
</dbReference>
<reference evidence="4 5" key="1">
    <citation type="submission" date="2017-10" db="EMBL/GenBank/DDBJ databases">
        <title>Comparative genomics in systemic dimorphic fungi from Ajellomycetaceae.</title>
        <authorList>
            <person name="Munoz J.F."/>
            <person name="Mcewen J.G."/>
            <person name="Clay O.K."/>
            <person name="Cuomo C.A."/>
        </authorList>
    </citation>
    <scope>NUCLEOTIDE SEQUENCE [LARGE SCALE GENOMIC DNA]</scope>
    <source>
        <strain evidence="4 5">UAMH7299</strain>
    </source>
</reference>
<feature type="domain" description="Chromo" evidence="3">
    <location>
        <begin position="321"/>
        <end position="383"/>
    </location>
</feature>
<feature type="region of interest" description="Disordered" evidence="2">
    <location>
        <begin position="176"/>
        <end position="288"/>
    </location>
</feature>
<gene>
    <name evidence="4" type="ORF">AJ80_09954</name>
</gene>
<dbReference type="InterPro" id="IPR023780">
    <property type="entry name" value="Chromo_domain"/>
</dbReference>
<feature type="region of interest" description="Disordered" evidence="2">
    <location>
        <begin position="1"/>
        <end position="78"/>
    </location>
</feature>
<proteinExistence type="predicted"/>
<dbReference type="STRING" id="1447883.A0A2B7WFQ7"/>
<feature type="region of interest" description="Disordered" evidence="2">
    <location>
        <begin position="387"/>
        <end position="415"/>
    </location>
</feature>
<dbReference type="SUPFAM" id="SSF54160">
    <property type="entry name" value="Chromo domain-like"/>
    <property type="match status" value="1"/>
</dbReference>
<evidence type="ECO:0000313" key="5">
    <source>
        <dbReference type="Proteomes" id="UP000224634"/>
    </source>
</evidence>
<dbReference type="InterPro" id="IPR016197">
    <property type="entry name" value="Chromo-like_dom_sf"/>
</dbReference>
<organism evidence="4 5">
    <name type="scientific">Polytolypa hystricis (strain UAMH7299)</name>
    <dbReference type="NCBI Taxonomy" id="1447883"/>
    <lineage>
        <taxon>Eukaryota</taxon>
        <taxon>Fungi</taxon>
        <taxon>Dikarya</taxon>
        <taxon>Ascomycota</taxon>
        <taxon>Pezizomycotina</taxon>
        <taxon>Eurotiomycetes</taxon>
        <taxon>Eurotiomycetidae</taxon>
        <taxon>Onygenales</taxon>
        <taxon>Onygenales incertae sedis</taxon>
        <taxon>Polytolypa</taxon>
    </lineage>
</organism>
<comment type="subunit">
    <text evidence="1">Component of the NuA4 histone acetyltransferase complex.</text>
</comment>
<dbReference type="InterPro" id="IPR000953">
    <property type="entry name" value="Chromo/chromo_shadow_dom"/>
</dbReference>
<feature type="compositionally biased region" description="Basic and acidic residues" evidence="2">
    <location>
        <begin position="244"/>
        <end position="256"/>
    </location>
</feature>
<comment type="caution">
    <text evidence="4">The sequence shown here is derived from an EMBL/GenBank/DDBJ whole genome shotgun (WGS) entry which is preliminary data.</text>
</comment>
<dbReference type="GO" id="GO:0006338">
    <property type="term" value="P:chromatin remodeling"/>
    <property type="evidence" value="ECO:0007669"/>
    <property type="project" value="UniProtKB-ARBA"/>
</dbReference>
<dbReference type="Proteomes" id="UP000224634">
    <property type="component" value="Unassembled WGS sequence"/>
</dbReference>
<dbReference type="PROSITE" id="PS50013">
    <property type="entry name" value="CHROMO_2"/>
    <property type="match status" value="1"/>
</dbReference>
<dbReference type="OrthoDB" id="4187800at2759"/>
<dbReference type="CDD" id="cd00024">
    <property type="entry name" value="CD_CSD"/>
    <property type="match status" value="1"/>
</dbReference>
<accession>A0A2B7WFQ7</accession>
<dbReference type="EMBL" id="PDNA01000433">
    <property type="protein sequence ID" value="PGG95486.1"/>
    <property type="molecule type" value="Genomic_DNA"/>
</dbReference>
<protein>
    <recommendedName>
        <fullName evidence="3">Chromo domain-containing protein</fullName>
    </recommendedName>
</protein>
<dbReference type="AlphaFoldDB" id="A0A2B7WFQ7"/>
<feature type="region of interest" description="Disordered" evidence="2">
    <location>
        <begin position="140"/>
        <end position="162"/>
    </location>
</feature>
<evidence type="ECO:0000313" key="4">
    <source>
        <dbReference type="EMBL" id="PGG95486.1"/>
    </source>
</evidence>
<keyword evidence="5" id="KW-1185">Reference proteome</keyword>